<feature type="chain" id="PRO_5045646046" description="3-keto-disaccharide hydrolase domain-containing protein" evidence="1">
    <location>
        <begin position="19"/>
        <end position="212"/>
    </location>
</feature>
<evidence type="ECO:0000256" key="1">
    <source>
        <dbReference type="SAM" id="SignalP"/>
    </source>
</evidence>
<gene>
    <name evidence="2" type="ORF">J2W55_001021</name>
</gene>
<keyword evidence="3" id="KW-1185">Reference proteome</keyword>
<feature type="signal peptide" evidence="1">
    <location>
        <begin position="1"/>
        <end position="18"/>
    </location>
</feature>
<evidence type="ECO:0008006" key="4">
    <source>
        <dbReference type="Google" id="ProtNLM"/>
    </source>
</evidence>
<dbReference type="Gene3D" id="2.60.120.560">
    <property type="entry name" value="Exo-inulinase, domain 1"/>
    <property type="match status" value="1"/>
</dbReference>
<comment type="caution">
    <text evidence="2">The sequence shown here is derived from an EMBL/GenBank/DDBJ whole genome shotgun (WGS) entry which is preliminary data.</text>
</comment>
<evidence type="ECO:0000313" key="3">
    <source>
        <dbReference type="Proteomes" id="UP001247620"/>
    </source>
</evidence>
<proteinExistence type="predicted"/>
<dbReference type="Proteomes" id="UP001247620">
    <property type="component" value="Unassembled WGS sequence"/>
</dbReference>
<protein>
    <recommendedName>
        <fullName evidence="4">3-keto-disaccharide hydrolase domain-containing protein</fullName>
    </recommendedName>
</protein>
<dbReference type="EMBL" id="JAVDUU010000001">
    <property type="protein sequence ID" value="MDR6941193.1"/>
    <property type="molecule type" value="Genomic_DNA"/>
</dbReference>
<organism evidence="2 3">
    <name type="scientific">Mucilaginibacter pocheonensis</name>
    <dbReference type="NCBI Taxonomy" id="398050"/>
    <lineage>
        <taxon>Bacteria</taxon>
        <taxon>Pseudomonadati</taxon>
        <taxon>Bacteroidota</taxon>
        <taxon>Sphingobacteriia</taxon>
        <taxon>Sphingobacteriales</taxon>
        <taxon>Sphingobacteriaceae</taxon>
        <taxon>Mucilaginibacter</taxon>
    </lineage>
</organism>
<reference evidence="2 3" key="1">
    <citation type="submission" date="2023-07" db="EMBL/GenBank/DDBJ databases">
        <title>Sorghum-associated microbial communities from plants grown in Nebraska, USA.</title>
        <authorList>
            <person name="Schachtman D."/>
        </authorList>
    </citation>
    <scope>NUCLEOTIDE SEQUENCE [LARGE SCALE GENOMIC DNA]</scope>
    <source>
        <strain evidence="2 3">3262</strain>
    </source>
</reference>
<accession>A0ABU1T717</accession>
<keyword evidence="1" id="KW-0732">Signal</keyword>
<name>A0ABU1T717_9SPHI</name>
<dbReference type="RefSeq" id="WP_310092665.1">
    <property type="nucleotide sequence ID" value="NZ_JAVDUU010000001.1"/>
</dbReference>
<evidence type="ECO:0000313" key="2">
    <source>
        <dbReference type="EMBL" id="MDR6941193.1"/>
    </source>
</evidence>
<sequence>MKTILFIPVLFIALYGSAQNRQLDYSNVKPAQWVIPKTDTLGYGLSSYKGKPAFLLKRKFANYKSASVAYPKALNFKDGIIEADIAAPTGKAGYVGLAFRIRDAHHYETLYFRPGSSGTINAIQYMPEKKPEFNWWDYEAEKYQAKAILPLTDWFHIKAVIKARVLTVYINNQPKPVMVFNSLDPDLKAGSVGFWLGNSAAGAYKNLKVKTF</sequence>